<evidence type="ECO:0000313" key="1">
    <source>
        <dbReference type="EMBL" id="CAH2108203.1"/>
    </source>
</evidence>
<proteinExistence type="predicted"/>
<dbReference type="Proteomes" id="UP001153954">
    <property type="component" value="Unassembled WGS sequence"/>
</dbReference>
<evidence type="ECO:0000313" key="2">
    <source>
        <dbReference type="Proteomes" id="UP001153954"/>
    </source>
</evidence>
<reference evidence="1" key="1">
    <citation type="submission" date="2022-03" db="EMBL/GenBank/DDBJ databases">
        <authorList>
            <person name="Tunstrom K."/>
        </authorList>
    </citation>
    <scope>NUCLEOTIDE SEQUENCE</scope>
</reference>
<protein>
    <submittedName>
        <fullName evidence="1">Uncharacterized protein</fullName>
    </submittedName>
</protein>
<gene>
    <name evidence="1" type="ORF">EEDITHA_LOCUS22161</name>
</gene>
<sequence length="128" mass="14596">MWCRRGRPRLERTYSAIVASQRERAVMRATQRDIAPNQRYLRRLSTASSQLGDAPIRAQSYHQSGLAIVNETPDVSWVWKQQLPEKSDSCTSPRSISNSSLYELEQDLSKEELATFMYQVNCSIGAIT</sequence>
<dbReference type="AlphaFoldDB" id="A0AAU9VDA1"/>
<comment type="caution">
    <text evidence="1">The sequence shown here is derived from an EMBL/GenBank/DDBJ whole genome shotgun (WGS) entry which is preliminary data.</text>
</comment>
<name>A0AAU9VDA1_EUPED</name>
<accession>A0AAU9VDA1</accession>
<keyword evidence="2" id="KW-1185">Reference proteome</keyword>
<organism evidence="1 2">
    <name type="scientific">Euphydryas editha</name>
    <name type="common">Edith's checkerspot</name>
    <dbReference type="NCBI Taxonomy" id="104508"/>
    <lineage>
        <taxon>Eukaryota</taxon>
        <taxon>Metazoa</taxon>
        <taxon>Ecdysozoa</taxon>
        <taxon>Arthropoda</taxon>
        <taxon>Hexapoda</taxon>
        <taxon>Insecta</taxon>
        <taxon>Pterygota</taxon>
        <taxon>Neoptera</taxon>
        <taxon>Endopterygota</taxon>
        <taxon>Lepidoptera</taxon>
        <taxon>Glossata</taxon>
        <taxon>Ditrysia</taxon>
        <taxon>Papilionoidea</taxon>
        <taxon>Nymphalidae</taxon>
        <taxon>Nymphalinae</taxon>
        <taxon>Euphydryas</taxon>
    </lineage>
</organism>
<dbReference type="EMBL" id="CAKOGL010000031">
    <property type="protein sequence ID" value="CAH2108203.1"/>
    <property type="molecule type" value="Genomic_DNA"/>
</dbReference>